<keyword evidence="3" id="KW-1185">Reference proteome</keyword>
<dbReference type="InterPro" id="IPR008949">
    <property type="entry name" value="Isoprenoid_synthase_dom_sf"/>
</dbReference>
<proteinExistence type="predicted"/>
<feature type="compositionally biased region" description="Polar residues" evidence="1">
    <location>
        <begin position="1"/>
        <end position="11"/>
    </location>
</feature>
<dbReference type="GO" id="GO:0004311">
    <property type="term" value="F:geranylgeranyl diphosphate synthase activity"/>
    <property type="evidence" value="ECO:0007669"/>
    <property type="project" value="InterPro"/>
</dbReference>
<dbReference type="AlphaFoldDB" id="A0A517N645"/>
<dbReference type="GO" id="GO:0051996">
    <property type="term" value="F:squalene synthase [NAD(P)H] activity"/>
    <property type="evidence" value="ECO:0007669"/>
    <property type="project" value="InterPro"/>
</dbReference>
<gene>
    <name evidence="2" type="primary">crtB_1</name>
    <name evidence="2" type="ORF">K227x_09800</name>
</gene>
<dbReference type="SFLD" id="SFLDS00005">
    <property type="entry name" value="Isoprenoid_Synthase_Type_I"/>
    <property type="match status" value="1"/>
</dbReference>
<dbReference type="InterPro" id="IPR002060">
    <property type="entry name" value="Squ/phyt_synthse"/>
</dbReference>
<evidence type="ECO:0000313" key="3">
    <source>
        <dbReference type="Proteomes" id="UP000318538"/>
    </source>
</evidence>
<dbReference type="KEGG" id="rlc:K227x_09800"/>
<dbReference type="SFLD" id="SFLDG01212">
    <property type="entry name" value="Phytoene_synthase_like"/>
    <property type="match status" value="1"/>
</dbReference>
<dbReference type="Pfam" id="PF00494">
    <property type="entry name" value="SQS_PSY"/>
    <property type="match status" value="1"/>
</dbReference>
<accession>A0A517N645</accession>
<sequence length="319" mass="35391">MNRLSNESQSRADALSQDNREPTEAPNPDPLVAGSPLARGRSHNAAIAKSHYENFLVASVLLPRRLRQPFYDVYAFCRTADDLADESPSPAVATERLADFQRQLDATFAGTPPSDTFVALADTIARFSLTRQPFDDLMSAFGQDQVVHRYEDFDQLIGYCQRSANPVGQIVLQLADCFDDDRIALSDHICTGLQLANFWQDVERDFAIGRIYLPADAMRSHGITEVDLADGIAAKSTPPGLRAALYQQCDLAERCLRRGLPLADSVPRWLASDVRLFVHGGLATISAIRKIDCDVLRIRPKVSKTKQMTMLARAWAGWL</sequence>
<evidence type="ECO:0000313" key="2">
    <source>
        <dbReference type="EMBL" id="QDT02602.1"/>
    </source>
</evidence>
<name>A0A517N645_9BACT</name>
<dbReference type="EMBL" id="CP036525">
    <property type="protein sequence ID" value="QDT02602.1"/>
    <property type="molecule type" value="Genomic_DNA"/>
</dbReference>
<dbReference type="RefSeq" id="WP_246146509.1">
    <property type="nucleotide sequence ID" value="NZ_CP036525.1"/>
</dbReference>
<organism evidence="2 3">
    <name type="scientific">Rubripirellula lacrimiformis</name>
    <dbReference type="NCBI Taxonomy" id="1930273"/>
    <lineage>
        <taxon>Bacteria</taxon>
        <taxon>Pseudomonadati</taxon>
        <taxon>Planctomycetota</taxon>
        <taxon>Planctomycetia</taxon>
        <taxon>Pirellulales</taxon>
        <taxon>Pirellulaceae</taxon>
        <taxon>Rubripirellula</taxon>
    </lineage>
</organism>
<dbReference type="NCBIfam" id="TIGR03464">
    <property type="entry name" value="HpnC"/>
    <property type="match status" value="1"/>
</dbReference>
<dbReference type="PANTHER" id="PTHR31480">
    <property type="entry name" value="BIFUNCTIONAL LYCOPENE CYCLASE/PHYTOENE SYNTHASE"/>
    <property type="match status" value="1"/>
</dbReference>
<protein>
    <submittedName>
        <fullName evidence="2">All-trans-phytoene synthase</fullName>
    </submittedName>
</protein>
<dbReference type="InterPro" id="IPR017827">
    <property type="entry name" value="HSQ_synthase_HpnC"/>
</dbReference>
<reference evidence="2 3" key="1">
    <citation type="submission" date="2019-02" db="EMBL/GenBank/DDBJ databases">
        <title>Deep-cultivation of Planctomycetes and their phenomic and genomic characterization uncovers novel biology.</title>
        <authorList>
            <person name="Wiegand S."/>
            <person name="Jogler M."/>
            <person name="Boedeker C."/>
            <person name="Pinto D."/>
            <person name="Vollmers J."/>
            <person name="Rivas-Marin E."/>
            <person name="Kohn T."/>
            <person name="Peeters S.H."/>
            <person name="Heuer A."/>
            <person name="Rast P."/>
            <person name="Oberbeckmann S."/>
            <person name="Bunk B."/>
            <person name="Jeske O."/>
            <person name="Meyerdierks A."/>
            <person name="Storesund J.E."/>
            <person name="Kallscheuer N."/>
            <person name="Luecker S."/>
            <person name="Lage O.M."/>
            <person name="Pohl T."/>
            <person name="Merkel B.J."/>
            <person name="Hornburger P."/>
            <person name="Mueller R.-W."/>
            <person name="Bruemmer F."/>
            <person name="Labrenz M."/>
            <person name="Spormann A.M."/>
            <person name="Op den Camp H."/>
            <person name="Overmann J."/>
            <person name="Amann R."/>
            <person name="Jetten M.S.M."/>
            <person name="Mascher T."/>
            <person name="Medema M.H."/>
            <person name="Devos D.P."/>
            <person name="Kaster A.-K."/>
            <person name="Ovreas L."/>
            <person name="Rohde M."/>
            <person name="Galperin M.Y."/>
            <person name="Jogler C."/>
        </authorList>
    </citation>
    <scope>NUCLEOTIDE SEQUENCE [LARGE SCALE GENOMIC DNA]</scope>
    <source>
        <strain evidence="2 3">K22_7</strain>
    </source>
</reference>
<dbReference type="CDD" id="cd00683">
    <property type="entry name" value="Trans_IPPS_HH"/>
    <property type="match status" value="1"/>
</dbReference>
<dbReference type="Gene3D" id="1.10.600.10">
    <property type="entry name" value="Farnesyl Diphosphate Synthase"/>
    <property type="match status" value="1"/>
</dbReference>
<dbReference type="SUPFAM" id="SSF48576">
    <property type="entry name" value="Terpenoid synthases"/>
    <property type="match status" value="1"/>
</dbReference>
<dbReference type="SFLD" id="SFLDG01018">
    <property type="entry name" value="Squalene/Phytoene_Synthase_Lik"/>
    <property type="match status" value="1"/>
</dbReference>
<dbReference type="InterPro" id="IPR033904">
    <property type="entry name" value="Trans_IPPS_HH"/>
</dbReference>
<dbReference type="GO" id="GO:0016114">
    <property type="term" value="P:terpenoid biosynthetic process"/>
    <property type="evidence" value="ECO:0007669"/>
    <property type="project" value="UniProtKB-ARBA"/>
</dbReference>
<evidence type="ECO:0000256" key="1">
    <source>
        <dbReference type="SAM" id="MobiDB-lite"/>
    </source>
</evidence>
<dbReference type="InterPro" id="IPR044843">
    <property type="entry name" value="Trans_IPPS_bact-type"/>
</dbReference>
<feature type="region of interest" description="Disordered" evidence="1">
    <location>
        <begin position="1"/>
        <end position="37"/>
    </location>
</feature>
<dbReference type="Proteomes" id="UP000318538">
    <property type="component" value="Chromosome"/>
</dbReference>